<gene>
    <name evidence="2" type="ordered locus">BAV0384</name>
</gene>
<evidence type="ECO:0000313" key="3">
    <source>
        <dbReference type="Proteomes" id="UP000001977"/>
    </source>
</evidence>
<dbReference type="Proteomes" id="UP000001977">
    <property type="component" value="Chromosome"/>
</dbReference>
<dbReference type="EMBL" id="AM167904">
    <property type="protein sequence ID" value="CAJ47986.1"/>
    <property type="molecule type" value="Genomic_DNA"/>
</dbReference>
<protein>
    <submittedName>
        <fullName evidence="2">Transposase</fullName>
    </submittedName>
</protein>
<dbReference type="InterPro" id="IPR002560">
    <property type="entry name" value="Transposase_DDE"/>
</dbReference>
<feature type="domain" description="Transposase IS204/IS1001/IS1096/IS1165 DDE" evidence="1">
    <location>
        <begin position="6"/>
        <end position="95"/>
    </location>
</feature>
<dbReference type="eggNOG" id="COG3464">
    <property type="taxonomic scope" value="Bacteria"/>
</dbReference>
<dbReference type="STRING" id="360910.BAV0384"/>
<dbReference type="HOGENOM" id="CLU_041900_10_0_4"/>
<proteinExistence type="predicted"/>
<organism evidence="2 3">
    <name type="scientific">Bordetella avium (strain 197N)</name>
    <dbReference type="NCBI Taxonomy" id="360910"/>
    <lineage>
        <taxon>Bacteria</taxon>
        <taxon>Pseudomonadati</taxon>
        <taxon>Pseudomonadota</taxon>
        <taxon>Betaproteobacteria</taxon>
        <taxon>Burkholderiales</taxon>
        <taxon>Alcaligenaceae</taxon>
        <taxon>Bordetella</taxon>
    </lineage>
</organism>
<evidence type="ECO:0000259" key="1">
    <source>
        <dbReference type="Pfam" id="PF01610"/>
    </source>
</evidence>
<dbReference type="KEGG" id="bav:BAV0384"/>
<reference evidence="2 3" key="1">
    <citation type="journal article" date="2006" name="J. Bacteriol.">
        <title>Comparison of the genome sequence of the poultry pathogen Bordetella avium with those of B. bronchiseptica, B. pertussis, and B. parapertussis reveals extensive diversity in surface structures associated with host interaction.</title>
        <authorList>
            <person name="Sebaihia M."/>
            <person name="Preston A."/>
            <person name="Maskell D.J."/>
            <person name="Kuzmiak H."/>
            <person name="Connell T.D."/>
            <person name="King N.D."/>
            <person name="Orndorff P.E."/>
            <person name="Miyamoto D.M."/>
            <person name="Thomson N.R."/>
            <person name="Harris D."/>
            <person name="Goble A."/>
            <person name="Lord A."/>
            <person name="Murphy L."/>
            <person name="Quail M.A."/>
            <person name="Rutter S."/>
            <person name="Squares R."/>
            <person name="Squares S."/>
            <person name="Woodward J."/>
            <person name="Parkhill J."/>
            <person name="Temple L.M."/>
        </authorList>
    </citation>
    <scope>NUCLEOTIDE SEQUENCE [LARGE SCALE GENOMIC DNA]</scope>
    <source>
        <strain evidence="2 3">197N</strain>
    </source>
</reference>
<dbReference type="OrthoDB" id="46712at2"/>
<dbReference type="AlphaFoldDB" id="Q2KZC6"/>
<name>Q2KZC6_BORA1</name>
<keyword evidence="3" id="KW-1185">Reference proteome</keyword>
<dbReference type="Pfam" id="PF01610">
    <property type="entry name" value="DDE_Tnp_ISL3"/>
    <property type="match status" value="1"/>
</dbReference>
<accession>Q2KZC6</accession>
<evidence type="ECO:0000313" key="2">
    <source>
        <dbReference type="EMBL" id="CAJ47986.1"/>
    </source>
</evidence>
<sequence>MTFSILKDDLKALWDYRHLGYAKRFWQDSYERAMSSGIEPLCQFARRLRTYLPDILAHARWPPGTNLVEGINNRIKAIKPRAYGLRNDHYFFLKIRATFPGNRR</sequence>